<feature type="region of interest" description="Disordered" evidence="1">
    <location>
        <begin position="52"/>
        <end position="72"/>
    </location>
</feature>
<organism evidence="3 4">
    <name type="scientific">Trichosporon asahii var. asahii (strain CBS 8904)</name>
    <name type="common">Yeast</name>
    <dbReference type="NCBI Taxonomy" id="1220162"/>
    <lineage>
        <taxon>Eukaryota</taxon>
        <taxon>Fungi</taxon>
        <taxon>Dikarya</taxon>
        <taxon>Basidiomycota</taxon>
        <taxon>Agaricomycotina</taxon>
        <taxon>Tremellomycetes</taxon>
        <taxon>Trichosporonales</taxon>
        <taxon>Trichosporonaceae</taxon>
        <taxon>Trichosporon</taxon>
    </lineage>
</organism>
<dbReference type="Pfam" id="PF25107">
    <property type="entry name" value="VWA7_N"/>
    <property type="match status" value="1"/>
</dbReference>
<feature type="domain" description="VWA7 N-terminal" evidence="2">
    <location>
        <begin position="251"/>
        <end position="282"/>
    </location>
</feature>
<evidence type="ECO:0000259" key="2">
    <source>
        <dbReference type="Pfam" id="PF25107"/>
    </source>
</evidence>
<comment type="caution">
    <text evidence="3">The sequence shown here is derived from an EMBL/GenBank/DDBJ whole genome shotgun (WGS) entry which is preliminary data.</text>
</comment>
<name>K1WEB6_TRIAC</name>
<keyword evidence="4" id="KW-1185">Reference proteome</keyword>
<dbReference type="AlphaFoldDB" id="K1WEB6"/>
<dbReference type="eggNOG" id="ENOG502S0GM">
    <property type="taxonomic scope" value="Eukaryota"/>
</dbReference>
<dbReference type="Proteomes" id="UP000006757">
    <property type="component" value="Unassembled WGS sequence"/>
</dbReference>
<protein>
    <submittedName>
        <fullName evidence="3">CinY protein</fullName>
    </submittedName>
</protein>
<dbReference type="EMBL" id="AMBO01000354">
    <property type="protein sequence ID" value="EKC99963.1"/>
    <property type="molecule type" value="Genomic_DNA"/>
</dbReference>
<sequence length="703" mass="75137">MALRLRTIPAPLTRSVPSFASEIPVFASPGCWGEPGPLPGDRCNVQRARARTTDPPKKQIQKVHLASPPPPHHISQHLAAPMVAALLLLAPCVAAFGTINTGGQQAEHERITRIALQCPDGVYHDDGSCFEPISMLSFAGGNGTFGAVGAPDGGADTLKSQAHCDDADYIDYAKWGLNGTYPQSKAERNRKLRECYEHLKGHWDEGIKGASELVDDYGALVEKEAKLADENGKGIPCVYSGSLSGRAKCDAFEGLGRSLHGLQDFYSHSNWVDYAQITPTQNTPPGLGMTDLAPFLSMINGTGPSDTNVPSDFSTGCFNLFGHDTVEGAAACEKDGRYITHVVLNKDKGEIIVKPLANITIDAGTTLTGEARTPRGNISDNFERAVHGAVLESRRQWADFRQKLIDTYGPTRGRLMICALTRDQPQRDCGGGRSVALVLDGSSAAGVGDALKNKTQSTDRVGVFDGRGAFSAFGSDAKLESLQGGSLAKGLRLAVDTLNGTKTDHIVLVSSEDSADVIEHVQAAKKKGIRVSYGLLTEKSKSRRSLRFWRRADPPQTAVAAAVLSTGGTYAVLADSGQKDTFAQHVFAWDEGSKTNLHRGLIVFDDGDRDWSHQVEDKRNVNVTVTAYNGSATAVLREDDKERARGKGSTVSLQAQGDDSTVEARVEPDGLYSIALDYTSAAIKATSSLVGPVAAVSLAYLFL</sequence>
<reference evidence="3 4" key="1">
    <citation type="journal article" date="2012" name="Eukaryot. Cell">
        <title>Genome sequence of the Trichosporon asahii environmental strain CBS 8904.</title>
        <authorList>
            <person name="Yang R.Y."/>
            <person name="Li H.T."/>
            <person name="Zhu H."/>
            <person name="Zhou G.P."/>
            <person name="Wang M."/>
            <person name="Wang L."/>
        </authorList>
    </citation>
    <scope>NUCLEOTIDE SEQUENCE [LARGE SCALE GENOMIC DNA]</scope>
    <source>
        <strain evidence="3 4">CBS 8904</strain>
    </source>
</reference>
<dbReference type="InterPro" id="IPR056862">
    <property type="entry name" value="VWA7_N"/>
</dbReference>
<feature type="region of interest" description="Disordered" evidence="1">
    <location>
        <begin position="640"/>
        <end position="660"/>
    </location>
</feature>
<feature type="compositionally biased region" description="Polar residues" evidence="1">
    <location>
        <begin position="649"/>
        <end position="659"/>
    </location>
</feature>
<evidence type="ECO:0000256" key="1">
    <source>
        <dbReference type="SAM" id="MobiDB-lite"/>
    </source>
</evidence>
<dbReference type="OMA" id="CEHERIT"/>
<dbReference type="STRING" id="1220162.K1WEB6"/>
<proteinExistence type="predicted"/>
<accession>K1WEB6</accession>
<dbReference type="HOGENOM" id="CLU_375070_0_0_1"/>
<dbReference type="InParanoid" id="K1WEB6"/>
<evidence type="ECO:0000313" key="4">
    <source>
        <dbReference type="Proteomes" id="UP000006757"/>
    </source>
</evidence>
<gene>
    <name evidence="3" type="ORF">A1Q2_05727</name>
</gene>
<evidence type="ECO:0000313" key="3">
    <source>
        <dbReference type="EMBL" id="EKC99963.1"/>
    </source>
</evidence>